<proteinExistence type="predicted"/>
<keyword evidence="2" id="KW-1185">Reference proteome</keyword>
<protein>
    <recommendedName>
        <fullName evidence="3">Oxepin-CoA hydrolase / 3-oxo-5,6-dehydrosuberyl-CoA semialdehyde dehydrogenase</fullName>
    </recommendedName>
</protein>
<evidence type="ECO:0000313" key="1">
    <source>
        <dbReference type="EMBL" id="SMD43038.1"/>
    </source>
</evidence>
<dbReference type="RefSeq" id="WP_084119782.1">
    <property type="nucleotide sequence ID" value="NZ_LT838813.1"/>
</dbReference>
<organism evidence="1 2">
    <name type="scientific">Aquiflexum balticum DSM 16537</name>
    <dbReference type="NCBI Taxonomy" id="758820"/>
    <lineage>
        <taxon>Bacteria</taxon>
        <taxon>Pseudomonadati</taxon>
        <taxon>Bacteroidota</taxon>
        <taxon>Cytophagia</taxon>
        <taxon>Cytophagales</taxon>
        <taxon>Cyclobacteriaceae</taxon>
        <taxon>Aquiflexum</taxon>
    </lineage>
</organism>
<dbReference type="AlphaFoldDB" id="A0A1W2H344"/>
<dbReference type="InterPro" id="IPR011463">
    <property type="entry name" value="DUF1569"/>
</dbReference>
<sequence>MVLHASQLQDSLTILKSDSKPLFGKMTAQHMVEHLTITLKLSIGKIKYPTFTPSERALIAKNNLLFTELEMGKGMTPPNDTGELYPLKYPDLEKAKTAFLQAWDEYIAYYEKNEGASEVHPRFGHLNKDEWSRFHFKHFMHHFKQFGVWLSDAKG</sequence>
<dbReference type="STRING" id="758820.SAMN00777080_1614"/>
<dbReference type="EMBL" id="LT838813">
    <property type="protein sequence ID" value="SMD43038.1"/>
    <property type="molecule type" value="Genomic_DNA"/>
</dbReference>
<dbReference type="Proteomes" id="UP000192333">
    <property type="component" value="Chromosome I"/>
</dbReference>
<evidence type="ECO:0008006" key="3">
    <source>
        <dbReference type="Google" id="ProtNLM"/>
    </source>
</evidence>
<dbReference type="SUPFAM" id="SSF109854">
    <property type="entry name" value="DinB/YfiT-like putative metalloenzymes"/>
    <property type="match status" value="1"/>
</dbReference>
<name>A0A1W2H344_9BACT</name>
<gene>
    <name evidence="1" type="ORF">SAMN00777080_1614</name>
</gene>
<accession>A0A1W2H344</accession>
<dbReference type="OrthoDB" id="2599194at2"/>
<evidence type="ECO:0000313" key="2">
    <source>
        <dbReference type="Proteomes" id="UP000192333"/>
    </source>
</evidence>
<dbReference type="InterPro" id="IPR034660">
    <property type="entry name" value="DinB/YfiT-like"/>
</dbReference>
<dbReference type="Pfam" id="PF07606">
    <property type="entry name" value="DUF1569"/>
    <property type="match status" value="1"/>
</dbReference>
<dbReference type="Gene3D" id="1.20.120.450">
    <property type="entry name" value="dinb family like domain"/>
    <property type="match status" value="1"/>
</dbReference>
<reference evidence="2" key="1">
    <citation type="submission" date="2017-04" db="EMBL/GenBank/DDBJ databases">
        <authorList>
            <person name="Varghese N."/>
            <person name="Submissions S."/>
        </authorList>
    </citation>
    <scope>NUCLEOTIDE SEQUENCE [LARGE SCALE GENOMIC DNA]</scope>
    <source>
        <strain evidence="2">DSM 16537</strain>
    </source>
</reference>